<dbReference type="AlphaFoldDB" id="A0AAU3GZ84"/>
<dbReference type="InterPro" id="IPR001173">
    <property type="entry name" value="Glyco_trans_2-like"/>
</dbReference>
<keyword evidence="4" id="KW-0808">Transferase</keyword>
<dbReference type="SUPFAM" id="SSF53448">
    <property type="entry name" value="Nucleotide-diphospho-sugar transferases"/>
    <property type="match status" value="1"/>
</dbReference>
<keyword evidence="3" id="KW-1003">Cell membrane</keyword>
<evidence type="ECO:0000256" key="4">
    <source>
        <dbReference type="ARBA" id="ARBA00022679"/>
    </source>
</evidence>
<protein>
    <submittedName>
        <fullName evidence="8">CDP-glycerol glycerophosphotransferase family protein</fullName>
    </submittedName>
</protein>
<evidence type="ECO:0000256" key="1">
    <source>
        <dbReference type="ARBA" id="ARBA00004202"/>
    </source>
</evidence>
<dbReference type="Gene3D" id="3.40.50.11820">
    <property type="match status" value="1"/>
</dbReference>
<dbReference type="InterPro" id="IPR029044">
    <property type="entry name" value="Nucleotide-diphossugar_trans"/>
</dbReference>
<accession>A0AAU3GZ84</accession>
<feature type="domain" description="Glycosyltransferase 2-like" evidence="7">
    <location>
        <begin position="6"/>
        <end position="168"/>
    </location>
</feature>
<dbReference type="GO" id="GO:0019350">
    <property type="term" value="P:teichoic acid biosynthetic process"/>
    <property type="evidence" value="ECO:0007669"/>
    <property type="project" value="UniProtKB-KW"/>
</dbReference>
<keyword evidence="6" id="KW-0472">Membrane</keyword>
<evidence type="ECO:0000256" key="6">
    <source>
        <dbReference type="ARBA" id="ARBA00023136"/>
    </source>
</evidence>
<evidence type="ECO:0000256" key="5">
    <source>
        <dbReference type="ARBA" id="ARBA00022944"/>
    </source>
</evidence>
<evidence type="ECO:0000259" key="7">
    <source>
        <dbReference type="Pfam" id="PF00535"/>
    </source>
</evidence>
<dbReference type="GO" id="GO:0005886">
    <property type="term" value="C:plasma membrane"/>
    <property type="evidence" value="ECO:0007669"/>
    <property type="project" value="UniProtKB-SubCell"/>
</dbReference>
<dbReference type="EMBL" id="CP109535">
    <property type="protein sequence ID" value="WTY97480.1"/>
    <property type="molecule type" value="Genomic_DNA"/>
</dbReference>
<dbReference type="Pfam" id="PF04464">
    <property type="entry name" value="Glyphos_transf"/>
    <property type="match status" value="1"/>
</dbReference>
<dbReference type="GO" id="GO:0016758">
    <property type="term" value="F:hexosyltransferase activity"/>
    <property type="evidence" value="ECO:0007669"/>
    <property type="project" value="UniProtKB-ARBA"/>
</dbReference>
<dbReference type="Pfam" id="PF00535">
    <property type="entry name" value="Glycos_transf_2"/>
    <property type="match status" value="1"/>
</dbReference>
<gene>
    <name evidence="8" type="ORF">OG626_22595</name>
</gene>
<dbReference type="GO" id="GO:0047355">
    <property type="term" value="F:CDP-glycerol glycerophosphotransferase activity"/>
    <property type="evidence" value="ECO:0007669"/>
    <property type="project" value="InterPro"/>
</dbReference>
<reference evidence="8" key="1">
    <citation type="submission" date="2022-10" db="EMBL/GenBank/DDBJ databases">
        <title>The complete genomes of actinobacterial strains from the NBC collection.</title>
        <authorList>
            <person name="Joergensen T.S."/>
            <person name="Alvarez Arevalo M."/>
            <person name="Sterndorff E.B."/>
            <person name="Faurdal D."/>
            <person name="Vuksanovic O."/>
            <person name="Mourched A.-S."/>
            <person name="Charusanti P."/>
            <person name="Shaw S."/>
            <person name="Blin K."/>
            <person name="Weber T."/>
        </authorList>
    </citation>
    <scope>NUCLEOTIDE SEQUENCE</scope>
    <source>
        <strain evidence="8">NBC_01401</strain>
    </source>
</reference>
<dbReference type="SUPFAM" id="SSF53756">
    <property type="entry name" value="UDP-Glycosyltransferase/glycogen phosphorylase"/>
    <property type="match status" value="1"/>
</dbReference>
<keyword evidence="5" id="KW-0777">Teichoic acid biosynthesis</keyword>
<dbReference type="PANTHER" id="PTHR22916:SF3">
    <property type="entry name" value="UDP-GLCNAC:BETAGAL BETA-1,3-N-ACETYLGLUCOSAMINYLTRANSFERASE-LIKE PROTEIN 1"/>
    <property type="match status" value="1"/>
</dbReference>
<dbReference type="PANTHER" id="PTHR22916">
    <property type="entry name" value="GLYCOSYLTRANSFERASE"/>
    <property type="match status" value="1"/>
</dbReference>
<comment type="similarity">
    <text evidence="2">Belongs to the CDP-glycerol glycerophosphotransferase family.</text>
</comment>
<evidence type="ECO:0000256" key="3">
    <source>
        <dbReference type="ARBA" id="ARBA00022475"/>
    </source>
</evidence>
<evidence type="ECO:0000313" key="8">
    <source>
        <dbReference type="EMBL" id="WTY97480.1"/>
    </source>
</evidence>
<sequence>MKPLLSVVVPVHNVEDYLEECLASLAGQSLTDIEVVLVDDGSTDNSRRIAEDFAARDDRFRCVHQPNAGLSAARNTGVARTTPGVPYLAFADSDDTLVPDAYERMVASLESTGSDLVTGNVWRLTEQGRQQAWQYRWLTADRPRTHITRDAGLLADRVAWNKVFRRSFWDRHAFSFPVGKLYEDTPVMIPAHYLAGTVDVLHEHVYHWRVREGSITRRRTDVRGVRDRIAACEQVSAFLADRGDGQRLRYDASCLRDDFVYFLEGLPMGGPAYRSAFMSDAGAFVDRAGDAALAGLPAEARIRWQLVRERRTDELLAVLEFERANGAGTFTVAGPPGRRRAVHPGIGGGRGVSARLGRSDLPAVARLVDATWSEDGRLRLRGYAYIRNLPARAARHSLKAGLVREAAGGLPRTVPVRTIRMDRATTDSGQESHCYDHAGFETVLDPGRLGPGNWLVGVVVAGHGVVRRAALRAVEASAAQPLVHDLGGGRRAVLGYRDGRLELAVARLPALATGHERAPGSLELTGRLYGDARPTALVLTRDGAAERVCPVRCEDGDGDGAFSALIPLAELTSEPCSVPSSAPASGGRWRVALLTDGVRVPLAAAPDLPPSAYADAAGHLVVDTSGEPRVDHAERAPGGALRIGGTGAGALELRHSTLGETVSVPLPESAGEHGPGTAHEGRFSVLLAPPPREGDWEVFLDGRPVRVGAALAALLPLSAVGARFRIDRRHGDRLTVHCASALGDAERSAYRQGLLRTAHYPAQRRLPLRDVVLHSGEGSPRAVHAELVRRSTDAEHLWVTDGSPGAAARVPSTAAPVVAYSTAWYEALARARRIVVAGQLPAWFERRPGQTVVQTWHGPPLGRFGLDLTGTLYADHQDLATLEHRSAQWSVLVSPGASATARLRRALAYSGEVLEAGCPADDLLFAPGRDKTVERVRRRLGIPDGHRVVLYAPTYRDHLAHPAAGVPAGSSPLYRWDPALDLPALAGSLDGRTTVLVRRHPRVTGSVPAHPALRDVSAHPDTTELLLIANVLITDYSGLVFGFAHTGRPMLFHTYDLEHYRDTVRGFCLDFETRAPGPLLVTTQEVAQALRVTTASAELHAEAYESFRREHCGPGGGDAARRVVDRLLDDDPSSPVSP</sequence>
<dbReference type="InterPro" id="IPR043148">
    <property type="entry name" value="TagF_C"/>
</dbReference>
<dbReference type="InterPro" id="IPR007554">
    <property type="entry name" value="Glycerophosphate_synth"/>
</dbReference>
<proteinExistence type="inferred from homology"/>
<organism evidence="8">
    <name type="scientific">Streptomyces sp. NBC_01401</name>
    <dbReference type="NCBI Taxonomy" id="2903854"/>
    <lineage>
        <taxon>Bacteria</taxon>
        <taxon>Bacillati</taxon>
        <taxon>Actinomycetota</taxon>
        <taxon>Actinomycetes</taxon>
        <taxon>Kitasatosporales</taxon>
        <taxon>Streptomycetaceae</taxon>
        <taxon>Streptomyces</taxon>
    </lineage>
</organism>
<dbReference type="InterPro" id="IPR043149">
    <property type="entry name" value="TagF_N"/>
</dbReference>
<dbReference type="CDD" id="cd00761">
    <property type="entry name" value="Glyco_tranf_GTA_type"/>
    <property type="match status" value="1"/>
</dbReference>
<evidence type="ECO:0000256" key="2">
    <source>
        <dbReference type="ARBA" id="ARBA00010488"/>
    </source>
</evidence>
<dbReference type="Gene3D" id="3.40.50.12580">
    <property type="match status" value="1"/>
</dbReference>
<name>A0AAU3GZ84_9ACTN</name>
<comment type="subcellular location">
    <subcellularLocation>
        <location evidence="1">Cell membrane</location>
        <topology evidence="1">Peripheral membrane protein</topology>
    </subcellularLocation>
</comment>
<dbReference type="Gene3D" id="3.90.550.10">
    <property type="entry name" value="Spore Coat Polysaccharide Biosynthesis Protein SpsA, Chain A"/>
    <property type="match status" value="1"/>
</dbReference>